<dbReference type="PROSITE" id="PS50893">
    <property type="entry name" value="ABC_TRANSPORTER_2"/>
    <property type="match status" value="1"/>
</dbReference>
<protein>
    <submittedName>
        <fullName evidence="6">ATP-binding cassette domain-containing protein</fullName>
    </submittedName>
</protein>
<dbReference type="InterPro" id="IPR003593">
    <property type="entry name" value="AAA+_ATPase"/>
</dbReference>
<feature type="domain" description="ABC transporter" evidence="5">
    <location>
        <begin position="15"/>
        <end position="242"/>
    </location>
</feature>
<evidence type="ECO:0000313" key="7">
    <source>
        <dbReference type="Proteomes" id="UP000216411"/>
    </source>
</evidence>
<name>A0A371JBC3_9FIRM</name>
<dbReference type="Pfam" id="PF00005">
    <property type="entry name" value="ABC_tran"/>
    <property type="match status" value="1"/>
</dbReference>
<reference evidence="6 7" key="1">
    <citation type="journal article" date="2017" name="Genome Announc.">
        <title>Draft Genome Sequence of a Sporulating and Motile Strain of Lachnotalea glycerini Isolated from Water in Quebec City, Canada.</title>
        <authorList>
            <person name="Maheux A.F."/>
            <person name="Boudreau D.K."/>
            <person name="Berube E."/>
            <person name="Boissinot M."/>
            <person name="Raymond F."/>
            <person name="Brodeur S."/>
            <person name="Corbeil J."/>
            <person name="Isabel S."/>
            <person name="Omar R.F."/>
            <person name="Bergeron M.G."/>
        </authorList>
    </citation>
    <scope>NUCLEOTIDE SEQUENCE [LARGE SCALE GENOMIC DNA]</scope>
    <source>
        <strain evidence="6 7">CCRI-19302</strain>
    </source>
</reference>
<evidence type="ECO:0000256" key="4">
    <source>
        <dbReference type="ARBA" id="ARBA00022840"/>
    </source>
</evidence>
<dbReference type="PANTHER" id="PTHR43335">
    <property type="entry name" value="ABC TRANSPORTER, ATP-BINDING PROTEIN"/>
    <property type="match status" value="1"/>
</dbReference>
<comment type="caution">
    <text evidence="6">The sequence shown here is derived from an EMBL/GenBank/DDBJ whole genome shotgun (WGS) entry which is preliminary data.</text>
</comment>
<dbReference type="SMART" id="SM00382">
    <property type="entry name" value="AAA"/>
    <property type="match status" value="1"/>
</dbReference>
<dbReference type="Proteomes" id="UP000216411">
    <property type="component" value="Unassembled WGS sequence"/>
</dbReference>
<dbReference type="Gene3D" id="3.40.50.300">
    <property type="entry name" value="P-loop containing nucleotide triphosphate hydrolases"/>
    <property type="match status" value="1"/>
</dbReference>
<dbReference type="AlphaFoldDB" id="A0A371JBC3"/>
<dbReference type="InterPro" id="IPR017871">
    <property type="entry name" value="ABC_transporter-like_CS"/>
</dbReference>
<evidence type="ECO:0000256" key="2">
    <source>
        <dbReference type="ARBA" id="ARBA00022448"/>
    </source>
</evidence>
<dbReference type="GO" id="GO:0005524">
    <property type="term" value="F:ATP binding"/>
    <property type="evidence" value="ECO:0007669"/>
    <property type="project" value="UniProtKB-KW"/>
</dbReference>
<keyword evidence="4 6" id="KW-0067">ATP-binding</keyword>
<evidence type="ECO:0000256" key="1">
    <source>
        <dbReference type="ARBA" id="ARBA00005417"/>
    </source>
</evidence>
<organism evidence="6 7">
    <name type="scientific">Lachnotalea glycerini</name>
    <dbReference type="NCBI Taxonomy" id="1763509"/>
    <lineage>
        <taxon>Bacteria</taxon>
        <taxon>Bacillati</taxon>
        <taxon>Bacillota</taxon>
        <taxon>Clostridia</taxon>
        <taxon>Lachnospirales</taxon>
        <taxon>Lachnospiraceae</taxon>
        <taxon>Lachnotalea</taxon>
    </lineage>
</organism>
<keyword evidence="7" id="KW-1185">Reference proteome</keyword>
<dbReference type="EMBL" id="NOKA02000051">
    <property type="protein sequence ID" value="RDY30050.1"/>
    <property type="molecule type" value="Genomic_DNA"/>
</dbReference>
<dbReference type="GO" id="GO:0016887">
    <property type="term" value="F:ATP hydrolysis activity"/>
    <property type="evidence" value="ECO:0007669"/>
    <property type="project" value="InterPro"/>
</dbReference>
<accession>A0A371JBC3</accession>
<dbReference type="PANTHER" id="PTHR43335:SF4">
    <property type="entry name" value="ABC TRANSPORTER, ATP-BINDING PROTEIN"/>
    <property type="match status" value="1"/>
</dbReference>
<dbReference type="PROSITE" id="PS00211">
    <property type="entry name" value="ABC_TRANSPORTER_1"/>
    <property type="match status" value="1"/>
</dbReference>
<dbReference type="InterPro" id="IPR003439">
    <property type="entry name" value="ABC_transporter-like_ATP-bd"/>
</dbReference>
<keyword evidence="2" id="KW-0813">Transport</keyword>
<evidence type="ECO:0000256" key="3">
    <source>
        <dbReference type="ARBA" id="ARBA00022741"/>
    </source>
</evidence>
<comment type="similarity">
    <text evidence="1">Belongs to the ABC transporter superfamily.</text>
</comment>
<sequence length="246" mass="26984">MVLKKKYTGGTLVQLTINHISKEIKGKAIIKDISFNLEHGDVLGIIGPNGAGKTTIMKIICGLCQMTSGSVLLDDQPISYYYGKKEYPIGVMIESPSMYKHLSGYKNVEINALTKGIRNKEICNNAIINAGLLSSKDLRVGKYSLGMKQRLGIAMSIINDPKIVVLDEPINGLDPDGIKYVRELIKSLSNKNKIVIVSSHILSELNLVCNKVCFIKSGRMVSIINTYMESEDLETIYGQLISGGNT</sequence>
<dbReference type="OrthoDB" id="9809205at2"/>
<dbReference type="InterPro" id="IPR027417">
    <property type="entry name" value="P-loop_NTPase"/>
</dbReference>
<keyword evidence="3" id="KW-0547">Nucleotide-binding</keyword>
<gene>
    <name evidence="6" type="ORF">CG710_016830</name>
</gene>
<dbReference type="SUPFAM" id="SSF52540">
    <property type="entry name" value="P-loop containing nucleoside triphosphate hydrolases"/>
    <property type="match status" value="1"/>
</dbReference>
<proteinExistence type="inferred from homology"/>
<evidence type="ECO:0000313" key="6">
    <source>
        <dbReference type="EMBL" id="RDY30050.1"/>
    </source>
</evidence>
<evidence type="ECO:0000259" key="5">
    <source>
        <dbReference type="PROSITE" id="PS50893"/>
    </source>
</evidence>